<dbReference type="NCBIfam" id="NF003219">
    <property type="entry name" value="PRK04191.1"/>
    <property type="match status" value="1"/>
</dbReference>
<dbReference type="InterPro" id="IPR027488">
    <property type="entry name" value="Ribosomal_uS3_arc"/>
</dbReference>
<name>A0A1G8ZL31_9EURY</name>
<dbReference type="NCBIfam" id="TIGR01008">
    <property type="entry name" value="uS3_euk_arch"/>
    <property type="match status" value="1"/>
</dbReference>
<evidence type="ECO:0000256" key="5">
    <source>
        <dbReference type="ARBA" id="ARBA00023274"/>
    </source>
</evidence>
<reference evidence="9 10" key="1">
    <citation type="submission" date="2016-10" db="EMBL/GenBank/DDBJ databases">
        <authorList>
            <person name="Varghese N."/>
            <person name="Submissions S."/>
        </authorList>
    </citation>
    <scope>NUCLEOTIDE SEQUENCE [LARGE SCALE GENOMIC DNA]</scope>
    <source>
        <strain evidence="9 10">DSM 2373</strain>
    </source>
</reference>
<keyword evidence="10" id="KW-1185">Reference proteome</keyword>
<dbReference type="GO" id="GO:0003735">
    <property type="term" value="F:structural constituent of ribosome"/>
    <property type="evidence" value="ECO:0007669"/>
    <property type="project" value="UniProtKB-UniRule"/>
</dbReference>
<dbReference type="InterPro" id="IPR004087">
    <property type="entry name" value="KH_dom"/>
</dbReference>
<organism evidence="9 10">
    <name type="scientific">Methanoculleus thermophilus</name>
    <dbReference type="NCBI Taxonomy" id="2200"/>
    <lineage>
        <taxon>Archaea</taxon>
        <taxon>Methanobacteriati</taxon>
        <taxon>Methanobacteriota</taxon>
        <taxon>Stenosarchaea group</taxon>
        <taxon>Methanomicrobia</taxon>
        <taxon>Methanomicrobiales</taxon>
        <taxon>Methanomicrobiaceae</taxon>
        <taxon>Methanoculleus</taxon>
    </lineage>
</organism>
<dbReference type="InterPro" id="IPR001351">
    <property type="entry name" value="Ribosomal_uS3_C"/>
</dbReference>
<keyword evidence="4 6" id="KW-0689">Ribosomal protein</keyword>
<dbReference type="SUPFAM" id="SSF54814">
    <property type="entry name" value="Prokaryotic type KH domain (KH-domain type II)"/>
    <property type="match status" value="1"/>
</dbReference>
<feature type="compositionally biased region" description="Acidic residues" evidence="7">
    <location>
        <begin position="212"/>
        <end position="238"/>
    </location>
</feature>
<evidence type="ECO:0000256" key="1">
    <source>
        <dbReference type="ARBA" id="ARBA00010761"/>
    </source>
</evidence>
<comment type="function">
    <text evidence="6">Binds the lower part of the 30S subunit head.</text>
</comment>
<dbReference type="Proteomes" id="UP000326500">
    <property type="component" value="Unassembled WGS sequence"/>
</dbReference>
<dbReference type="InterPro" id="IPR005703">
    <property type="entry name" value="Ribosomal_uS3_euk/arc"/>
</dbReference>
<dbReference type="InterPro" id="IPR015946">
    <property type="entry name" value="KH_dom-like_a/b"/>
</dbReference>
<protein>
    <recommendedName>
        <fullName evidence="6">Small ribosomal subunit protein uS3</fullName>
    </recommendedName>
</protein>
<dbReference type="PANTHER" id="PTHR11760">
    <property type="entry name" value="30S/40S RIBOSOMAL PROTEIN S3"/>
    <property type="match status" value="1"/>
</dbReference>
<dbReference type="FunFam" id="3.30.300.20:FF:000001">
    <property type="entry name" value="30S ribosomal protein S3"/>
    <property type="match status" value="1"/>
</dbReference>
<evidence type="ECO:0000256" key="4">
    <source>
        <dbReference type="ARBA" id="ARBA00022980"/>
    </source>
</evidence>
<gene>
    <name evidence="6" type="primary">rps3</name>
    <name evidence="9" type="ORF">SAMN04488571_104217</name>
</gene>
<dbReference type="PANTHER" id="PTHR11760:SF32">
    <property type="entry name" value="SMALL RIBOSOMAL SUBUNIT PROTEIN US3"/>
    <property type="match status" value="1"/>
</dbReference>
<dbReference type="PROSITE" id="PS50084">
    <property type="entry name" value="KH_TYPE_1"/>
    <property type="match status" value="1"/>
</dbReference>
<dbReference type="Pfam" id="PF07650">
    <property type="entry name" value="KH_2"/>
    <property type="match status" value="1"/>
</dbReference>
<dbReference type="HAMAP" id="MF_01309_A">
    <property type="entry name" value="Ribosomal_uS3_A"/>
    <property type="match status" value="1"/>
</dbReference>
<feature type="region of interest" description="Disordered" evidence="7">
    <location>
        <begin position="197"/>
        <end position="238"/>
    </location>
</feature>
<dbReference type="EMBL" id="FNFT01000004">
    <property type="protein sequence ID" value="SDK15105.1"/>
    <property type="molecule type" value="Genomic_DNA"/>
</dbReference>
<dbReference type="GO" id="GO:0006412">
    <property type="term" value="P:translation"/>
    <property type="evidence" value="ECO:0007669"/>
    <property type="project" value="UniProtKB-UniRule"/>
</dbReference>
<evidence type="ECO:0000313" key="10">
    <source>
        <dbReference type="Proteomes" id="UP000326500"/>
    </source>
</evidence>
<feature type="domain" description="KH type-2" evidence="8">
    <location>
        <begin position="17"/>
        <end position="86"/>
    </location>
</feature>
<dbReference type="InterPro" id="IPR057258">
    <property type="entry name" value="Ribosomal_uS3"/>
</dbReference>
<dbReference type="InterPro" id="IPR004044">
    <property type="entry name" value="KH_dom_type_2"/>
</dbReference>
<sequence length="238" mass="26323">MATEKKFIMDGVRNVCVEKFLANELKRAGYGGMDITRTPLGTQVTIFAEKPGIVIGKGGKQVRQLTQDLATTYGVESPQVEVQQIQNPNFNAQIMAERLANALERGWYFRKAGQSTIRRVMDSGALGCEVVISGKLTGARARTQKFTEGYVKHSGEPSETIVETGYAIAVKKLGTIGVQVKIVPPGAKLPDTFEVVEPQQKKAPEAPKPEEVSEVPFEDEFDEEPDEDIFEEEFLEER</sequence>
<evidence type="ECO:0000256" key="2">
    <source>
        <dbReference type="ARBA" id="ARBA00022730"/>
    </source>
</evidence>
<evidence type="ECO:0000256" key="7">
    <source>
        <dbReference type="SAM" id="MobiDB-lite"/>
    </source>
</evidence>
<dbReference type="CDD" id="cd02411">
    <property type="entry name" value="KH-II_30S_S3_arch"/>
    <property type="match status" value="1"/>
</dbReference>
<evidence type="ECO:0000256" key="6">
    <source>
        <dbReference type="HAMAP-Rule" id="MF_01309"/>
    </source>
</evidence>
<dbReference type="OrthoDB" id="9126at2157"/>
<dbReference type="RefSeq" id="WP_066957303.1">
    <property type="nucleotide sequence ID" value="NZ_BCNX01000007.1"/>
</dbReference>
<dbReference type="STRING" id="2200.GCA_001571405_01337"/>
<dbReference type="InterPro" id="IPR036419">
    <property type="entry name" value="Ribosomal_S3_C_sf"/>
</dbReference>
<dbReference type="GO" id="GO:0022627">
    <property type="term" value="C:cytosolic small ribosomal subunit"/>
    <property type="evidence" value="ECO:0007669"/>
    <property type="project" value="UniProtKB-UniRule"/>
</dbReference>
<comment type="similarity">
    <text evidence="1 6">Belongs to the universal ribosomal protein uS3 family.</text>
</comment>
<dbReference type="Gene3D" id="3.30.300.20">
    <property type="match status" value="1"/>
</dbReference>
<evidence type="ECO:0000313" key="9">
    <source>
        <dbReference type="EMBL" id="SDK15105.1"/>
    </source>
</evidence>
<keyword evidence="2 6" id="KW-0699">rRNA-binding</keyword>
<keyword evidence="5 6" id="KW-0687">Ribonucleoprotein</keyword>
<dbReference type="Gene3D" id="3.30.1140.32">
    <property type="entry name" value="Ribosomal protein S3, C-terminal domain"/>
    <property type="match status" value="1"/>
</dbReference>
<dbReference type="GO" id="GO:0019843">
    <property type="term" value="F:rRNA binding"/>
    <property type="evidence" value="ECO:0007669"/>
    <property type="project" value="UniProtKB-UniRule"/>
</dbReference>
<evidence type="ECO:0000256" key="3">
    <source>
        <dbReference type="ARBA" id="ARBA00022884"/>
    </source>
</evidence>
<comment type="subunit">
    <text evidence="6">Part of the 30S ribosomal subunit.</text>
</comment>
<feature type="compositionally biased region" description="Basic and acidic residues" evidence="7">
    <location>
        <begin position="199"/>
        <end position="211"/>
    </location>
</feature>
<accession>A0A1G8ZL31</accession>
<dbReference type="Pfam" id="PF00189">
    <property type="entry name" value="Ribosomal_S3_C"/>
    <property type="match status" value="1"/>
</dbReference>
<dbReference type="InterPro" id="IPR009019">
    <property type="entry name" value="KH_sf_prok-type"/>
</dbReference>
<dbReference type="AlphaFoldDB" id="A0A1G8ZL31"/>
<evidence type="ECO:0000259" key="8">
    <source>
        <dbReference type="PROSITE" id="PS50823"/>
    </source>
</evidence>
<keyword evidence="3 6" id="KW-0694">RNA-binding</keyword>
<dbReference type="SUPFAM" id="SSF54821">
    <property type="entry name" value="Ribosomal protein S3 C-terminal domain"/>
    <property type="match status" value="1"/>
</dbReference>
<proteinExistence type="inferred from homology"/>
<dbReference type="SMART" id="SM00322">
    <property type="entry name" value="KH"/>
    <property type="match status" value="1"/>
</dbReference>
<dbReference type="PROSITE" id="PS50823">
    <property type="entry name" value="KH_TYPE_2"/>
    <property type="match status" value="1"/>
</dbReference>